<dbReference type="OrthoDB" id="297306at2157"/>
<accession>A0A1H6IWF3</accession>
<dbReference type="Proteomes" id="UP000199215">
    <property type="component" value="Unassembled WGS sequence"/>
</dbReference>
<evidence type="ECO:0000313" key="3">
    <source>
        <dbReference type="Proteomes" id="UP000199215"/>
    </source>
</evidence>
<protein>
    <recommendedName>
        <fullName evidence="4">Protein NO VEIN C-terminal domain-containing protein</fullName>
    </recommendedName>
</protein>
<dbReference type="RefSeq" id="WP_143040850.1">
    <property type="nucleotide sequence ID" value="NZ_FNWU01000005.1"/>
</dbReference>
<dbReference type="EMBL" id="FNWU01000005">
    <property type="protein sequence ID" value="SEH53798.1"/>
    <property type="molecule type" value="Genomic_DNA"/>
</dbReference>
<keyword evidence="3" id="KW-1185">Reference proteome</keyword>
<evidence type="ECO:0000313" key="2">
    <source>
        <dbReference type="EMBL" id="SEH53798.1"/>
    </source>
</evidence>
<evidence type="ECO:0000256" key="1">
    <source>
        <dbReference type="SAM" id="MobiDB-lite"/>
    </source>
</evidence>
<reference evidence="2 3" key="1">
    <citation type="submission" date="2016-10" db="EMBL/GenBank/DDBJ databases">
        <authorList>
            <person name="de Groot N.N."/>
        </authorList>
    </citation>
    <scope>NUCLEOTIDE SEQUENCE [LARGE SCALE GENOMIC DNA]</scope>
    <source>
        <strain evidence="2 3">IBRC-M10418</strain>
    </source>
</reference>
<dbReference type="STRING" id="1267564.SAMN05192561_105100"/>
<dbReference type="InterPro" id="IPR036890">
    <property type="entry name" value="HATPase_C_sf"/>
</dbReference>
<evidence type="ECO:0008006" key="4">
    <source>
        <dbReference type="Google" id="ProtNLM"/>
    </source>
</evidence>
<name>A0A1H6IWF3_9EURY</name>
<proteinExistence type="predicted"/>
<gene>
    <name evidence="2" type="ORF">SAMN05192561_105100</name>
</gene>
<sequence>MSEQYATHSEPGYVPEPSDLQAVFQRHYENSAGMSGDDAYRDLQAEESIRRQYTARVLFELLQNALDRAESNVAVEIRDVDWGPTEQALVVANDGAPIRVDPEYDYSNPPDVQGRRRPDFNALCTLHVSNKRPEESVGNKGVGFRSVFWLGDFARVWSRFSESPGWWGMEMHLPLDHDTWQQRLEFPEVQRGHADFLDSTESPLDNDEQRASFHFPLPLCADAPPTPDDVSDFSTVVVVPITPGKEDELRESVETFQQRHLNFIGLFDDRRKLTVSFDAWGNRFQKSTWPSTNPEEAKRSIVYWASSELRSLAEEAEHDVSTPGAAIAWPRLETSSDDSIPGLYGYLPTLIETPFGIDLQGDFQLRTDRTALRLDDETIGRYNRALLRAAAELHLHAISNHLGIPDDDFEYTWIDPEAVTTVPQITSGGTPRDDFWQFLNPGSRSSDAAKIVVDHIENLLFSDDGVKDPDRYRRWAALADAFFEQQDQWPLSTYDDFWKAAGNWLDRTCKSSRRTKTWRRRAIAMCDAIRDSGTRVAPITATRDEDRTSDTPAVQLPERGTAGGQIQTDRHTHRLFIRRSETTQLDLPLALREAGRAVTSYEFQSGFDREPPHPLGANQFNRWDVLAELRQLPNALTDWEYKPLDADPDRAERLQSELIQFTMDLFALNSQGSVAPPAETDTYGPGWRAIRDDVYSDNARSAGRAIATLFLPTIDGQWEPARQLTRDRVAAEKLPSLPENADLDSFLAFIGVTPEPPGPDDGVRLTLVEGGEDGTVAPRDAPPVLVAAGTEWNPLRLGTEPATSDSVDPAAWLTSLDAAWDSWLADIIEAERNELDEEKQGRRPIKILPALRNQAWFPVGDAEGEAEPPLLVEGPPDRIAPAELTLVSRQQRQFPSVLWSVSKEAPLSQELLIALDSVSGTDMDSLGRDAAEPAFRLLTQVHSLTADRLDEIEENPRARQALTRLFDRLLNTICREHDPEGDDREIPILGYRPVDEPRALAERGLAWYEPDEDVWIPTTNTARDQMRRFFPAVPLAAATVGTETLRGYEPLAAREIDISRQVYPAHRGSEEVEVVQNLEEQLRPIIAHLLALASTTNQVDIDPATAADRWRSSTIRSVENAWIEFQATLGGEESLTATRYKNTHNHALYLQPDPPTIIFDTPDGTTGSPPLDEFGEPLAKLLLEDSATGVGPLFGQALSGYESDDVSRVERLLEKRDAISLVDAYERHLRQLDDEEHEELRRRVRTTLSELDIQVRDSWNRLSHIDPDDVDVTAVSWSLTAADVNAALRSIDLTDAQEPFRPQFSCGQTHRAEWDAWFTKWEQLIPFLEHLIDEHIEVAFSDDELEARLQEYITEDASRRVAFDPTRAVIEWLRGDPFGGSLPEAAIPAPEEVEDRLIEFSPQYEPVENVATTKDLGWGRPRLSEGDPNETENGIVEIEDLESEWKNTKSVGDEAERAAASWITTQTVELLEDAKTRGEFDEALESLLSVIPSSGRTAENLERGLREWHETGSDEALESGLHISSVWDGAGYDMLGLERTSDEIEPVRYEIKSLGDEGPYKVHLTQNQLRVYRKVLHSSETDDTEQTLYQGSWRLLGVQSGRQAVDLTSELDGLPELVNSFRVQGYGHDGLIIYVQDSDESIDL</sequence>
<organism evidence="2 3">
    <name type="scientific">Halopenitus malekzadehii</name>
    <dbReference type="NCBI Taxonomy" id="1267564"/>
    <lineage>
        <taxon>Archaea</taxon>
        <taxon>Methanobacteriati</taxon>
        <taxon>Methanobacteriota</taxon>
        <taxon>Stenosarchaea group</taxon>
        <taxon>Halobacteria</taxon>
        <taxon>Halobacteriales</taxon>
        <taxon>Haloferacaceae</taxon>
        <taxon>Halopenitus</taxon>
    </lineage>
</organism>
<feature type="region of interest" description="Disordered" evidence="1">
    <location>
        <begin position="542"/>
        <end position="565"/>
    </location>
</feature>
<dbReference type="SUPFAM" id="SSF55874">
    <property type="entry name" value="ATPase domain of HSP90 chaperone/DNA topoisomerase II/histidine kinase"/>
    <property type="match status" value="1"/>
</dbReference>